<dbReference type="Gene3D" id="3.90.550.10">
    <property type="entry name" value="Spore Coat Polysaccharide Biosynthesis Protein SpsA, Chain A"/>
    <property type="match status" value="1"/>
</dbReference>
<dbReference type="PANTHER" id="PTHR22916">
    <property type="entry name" value="GLYCOSYLTRANSFERASE"/>
    <property type="match status" value="1"/>
</dbReference>
<sequence length="272" mass="31620">MSVERMVGNSNEKVTIITPLYNSESYITDTIDSVINQTYKNWEMIIVDDLSTDNSLNIVKEYVKKDSRIKLLESKYNFGGPAKPRNVGLDNAKGDYVAFLDADDVWLPSKLESQLTFLANNKGCDIIHTLANKMDENSKLIGKFKNQRTRGFLRLFVNSKNQLFYTNFININSVMIRGVPKLRFIEQRNYIAIEDWRFWIDMKLSGNNICILKERLLNYRVHNNSISNRNSDIGYRKGICMLADLLLNNEIPLMHYFLSSTLHFLKILRKKI</sequence>
<evidence type="ECO:0000313" key="2">
    <source>
        <dbReference type="EMBL" id="ASG68512.1"/>
    </source>
</evidence>
<dbReference type="SUPFAM" id="SSF53448">
    <property type="entry name" value="Nucleotide-diphospho-sugar transferases"/>
    <property type="match status" value="1"/>
</dbReference>
<dbReference type="Proteomes" id="UP000249910">
    <property type="component" value="Chromosome"/>
</dbReference>
<dbReference type="InterPro" id="IPR001173">
    <property type="entry name" value="Glyco_trans_2-like"/>
</dbReference>
<accession>A0ABN5B1Z0</accession>
<gene>
    <name evidence="2" type="ORF">CDV26_09025</name>
</gene>
<dbReference type="RefSeq" id="WP_088772992.1">
    <property type="nucleotide sequence ID" value="NZ_AP023082.1"/>
</dbReference>
<evidence type="ECO:0000313" key="3">
    <source>
        <dbReference type="Proteomes" id="UP000249910"/>
    </source>
</evidence>
<proteinExistence type="predicted"/>
<dbReference type="PANTHER" id="PTHR22916:SF3">
    <property type="entry name" value="UDP-GLCNAC:BETAGAL BETA-1,3-N-ACETYLGLUCOSAMINYLTRANSFERASE-LIKE PROTEIN 1"/>
    <property type="match status" value="1"/>
</dbReference>
<protein>
    <submittedName>
        <fullName evidence="2">Glycosyl transferase</fullName>
    </submittedName>
</protein>
<dbReference type="GO" id="GO:0016740">
    <property type="term" value="F:transferase activity"/>
    <property type="evidence" value="ECO:0007669"/>
    <property type="project" value="UniProtKB-KW"/>
</dbReference>
<keyword evidence="3" id="KW-1185">Reference proteome</keyword>
<dbReference type="InterPro" id="IPR029044">
    <property type="entry name" value="Nucleotide-diphossugar_trans"/>
</dbReference>
<dbReference type="Pfam" id="PF00535">
    <property type="entry name" value="Glycos_transf_2"/>
    <property type="match status" value="1"/>
</dbReference>
<organism evidence="2 3">
    <name type="scientific">Francisella halioticida</name>
    <dbReference type="NCBI Taxonomy" id="549298"/>
    <lineage>
        <taxon>Bacteria</taxon>
        <taxon>Pseudomonadati</taxon>
        <taxon>Pseudomonadota</taxon>
        <taxon>Gammaproteobacteria</taxon>
        <taxon>Thiotrichales</taxon>
        <taxon>Francisellaceae</taxon>
        <taxon>Francisella</taxon>
    </lineage>
</organism>
<name>A0ABN5B1Z0_9GAMM</name>
<evidence type="ECO:0000259" key="1">
    <source>
        <dbReference type="Pfam" id="PF00535"/>
    </source>
</evidence>
<dbReference type="EMBL" id="CP022132">
    <property type="protein sequence ID" value="ASG68512.1"/>
    <property type="molecule type" value="Genomic_DNA"/>
</dbReference>
<feature type="domain" description="Glycosyltransferase 2-like" evidence="1">
    <location>
        <begin position="15"/>
        <end position="164"/>
    </location>
</feature>
<keyword evidence="2" id="KW-0808">Transferase</keyword>
<dbReference type="CDD" id="cd00761">
    <property type="entry name" value="Glyco_tranf_GTA_type"/>
    <property type="match status" value="1"/>
</dbReference>
<reference evidence="2 3" key="1">
    <citation type="submission" date="2017-06" db="EMBL/GenBank/DDBJ databases">
        <title>Complete genome of Francisella halioticida.</title>
        <authorList>
            <person name="Sjodin A."/>
        </authorList>
    </citation>
    <scope>NUCLEOTIDE SEQUENCE [LARGE SCALE GENOMIC DNA]</scope>
    <source>
        <strain evidence="2 3">DSM 23729</strain>
    </source>
</reference>